<organism evidence="1 2">
    <name type="scientific">Mycena alexandri</name>
    <dbReference type="NCBI Taxonomy" id="1745969"/>
    <lineage>
        <taxon>Eukaryota</taxon>
        <taxon>Fungi</taxon>
        <taxon>Dikarya</taxon>
        <taxon>Basidiomycota</taxon>
        <taxon>Agaricomycotina</taxon>
        <taxon>Agaricomycetes</taxon>
        <taxon>Agaricomycetidae</taxon>
        <taxon>Agaricales</taxon>
        <taxon>Marasmiineae</taxon>
        <taxon>Mycenaceae</taxon>
        <taxon>Mycena</taxon>
    </lineage>
</organism>
<feature type="non-terminal residue" evidence="1">
    <location>
        <position position="1"/>
    </location>
</feature>
<evidence type="ECO:0000313" key="1">
    <source>
        <dbReference type="EMBL" id="KAJ7016460.1"/>
    </source>
</evidence>
<dbReference type="GO" id="GO:0005506">
    <property type="term" value="F:iron ion binding"/>
    <property type="evidence" value="ECO:0007669"/>
    <property type="project" value="InterPro"/>
</dbReference>
<dbReference type="GO" id="GO:0016705">
    <property type="term" value="F:oxidoreductase activity, acting on paired donors, with incorporation or reduction of molecular oxygen"/>
    <property type="evidence" value="ECO:0007669"/>
    <property type="project" value="InterPro"/>
</dbReference>
<protein>
    <recommendedName>
        <fullName evidence="3">Cytochrome P450</fullName>
    </recommendedName>
</protein>
<dbReference type="AlphaFoldDB" id="A0AAD6WL92"/>
<dbReference type="InterPro" id="IPR001128">
    <property type="entry name" value="Cyt_P450"/>
</dbReference>
<accession>A0AAD6WL92</accession>
<sequence>LPLLHAVVYEALRLHPPKGNTTRVAAQDDVIPLSSRSITRSGETATSIRVAKGTVVVAPIWHLNTSETFWGPGA</sequence>
<dbReference type="Gene3D" id="1.10.630.10">
    <property type="entry name" value="Cytochrome P450"/>
    <property type="match status" value="1"/>
</dbReference>
<comment type="caution">
    <text evidence="1">The sequence shown here is derived from an EMBL/GenBank/DDBJ whole genome shotgun (WGS) entry which is preliminary data.</text>
</comment>
<dbReference type="InterPro" id="IPR036396">
    <property type="entry name" value="Cyt_P450_sf"/>
</dbReference>
<dbReference type="GO" id="GO:0004497">
    <property type="term" value="F:monooxygenase activity"/>
    <property type="evidence" value="ECO:0007669"/>
    <property type="project" value="InterPro"/>
</dbReference>
<dbReference type="EMBL" id="JARJCM010000503">
    <property type="protein sequence ID" value="KAJ7016460.1"/>
    <property type="molecule type" value="Genomic_DNA"/>
</dbReference>
<evidence type="ECO:0008006" key="3">
    <source>
        <dbReference type="Google" id="ProtNLM"/>
    </source>
</evidence>
<dbReference type="Proteomes" id="UP001218188">
    <property type="component" value="Unassembled WGS sequence"/>
</dbReference>
<proteinExistence type="predicted"/>
<reference evidence="1" key="1">
    <citation type="submission" date="2023-03" db="EMBL/GenBank/DDBJ databases">
        <title>Massive genome expansion in bonnet fungi (Mycena s.s.) driven by repeated elements and novel gene families across ecological guilds.</title>
        <authorList>
            <consortium name="Lawrence Berkeley National Laboratory"/>
            <person name="Harder C.B."/>
            <person name="Miyauchi S."/>
            <person name="Viragh M."/>
            <person name="Kuo A."/>
            <person name="Thoen E."/>
            <person name="Andreopoulos B."/>
            <person name="Lu D."/>
            <person name="Skrede I."/>
            <person name="Drula E."/>
            <person name="Henrissat B."/>
            <person name="Morin E."/>
            <person name="Kohler A."/>
            <person name="Barry K."/>
            <person name="LaButti K."/>
            <person name="Morin E."/>
            <person name="Salamov A."/>
            <person name="Lipzen A."/>
            <person name="Mereny Z."/>
            <person name="Hegedus B."/>
            <person name="Baldrian P."/>
            <person name="Stursova M."/>
            <person name="Weitz H."/>
            <person name="Taylor A."/>
            <person name="Grigoriev I.V."/>
            <person name="Nagy L.G."/>
            <person name="Martin F."/>
            <person name="Kauserud H."/>
        </authorList>
    </citation>
    <scope>NUCLEOTIDE SEQUENCE</scope>
    <source>
        <strain evidence="1">CBHHK200</strain>
    </source>
</reference>
<gene>
    <name evidence="1" type="ORF">C8F04DRAFT_897696</name>
</gene>
<name>A0AAD6WL92_9AGAR</name>
<dbReference type="SUPFAM" id="SSF48264">
    <property type="entry name" value="Cytochrome P450"/>
    <property type="match status" value="1"/>
</dbReference>
<dbReference type="GO" id="GO:0020037">
    <property type="term" value="F:heme binding"/>
    <property type="evidence" value="ECO:0007669"/>
    <property type="project" value="InterPro"/>
</dbReference>
<evidence type="ECO:0000313" key="2">
    <source>
        <dbReference type="Proteomes" id="UP001218188"/>
    </source>
</evidence>
<dbReference type="Pfam" id="PF00067">
    <property type="entry name" value="p450"/>
    <property type="match status" value="1"/>
</dbReference>
<feature type="non-terminal residue" evidence="1">
    <location>
        <position position="74"/>
    </location>
</feature>
<keyword evidence="2" id="KW-1185">Reference proteome</keyword>